<keyword evidence="5 7" id="KW-0496">Mitochondrion</keyword>
<dbReference type="GeneTree" id="ENSGT00390000001588"/>
<dbReference type="Ensembl" id="ENSSVLT00005025019.1">
    <property type="protein sequence ID" value="ENSSVLP00005022492.1"/>
    <property type="gene ID" value="ENSSVLG00005017759.1"/>
</dbReference>
<reference evidence="9" key="1">
    <citation type="submission" date="2025-08" db="UniProtKB">
        <authorList>
            <consortium name="Ensembl"/>
        </authorList>
    </citation>
    <scope>IDENTIFICATION</scope>
</reference>
<comment type="similarity">
    <text evidence="2 7">Belongs to the NDUFAF7 family.</text>
</comment>
<dbReference type="AlphaFoldDB" id="A0A8D2DD33"/>
<organism evidence="9 10">
    <name type="scientific">Sciurus vulgaris</name>
    <name type="common">Eurasian red squirrel</name>
    <dbReference type="NCBI Taxonomy" id="55149"/>
    <lineage>
        <taxon>Eukaryota</taxon>
        <taxon>Metazoa</taxon>
        <taxon>Chordata</taxon>
        <taxon>Craniata</taxon>
        <taxon>Vertebrata</taxon>
        <taxon>Euteleostomi</taxon>
        <taxon>Mammalia</taxon>
        <taxon>Eutheria</taxon>
        <taxon>Euarchontoglires</taxon>
        <taxon>Glires</taxon>
        <taxon>Rodentia</taxon>
        <taxon>Sciuromorpha</taxon>
        <taxon>Sciuridae</taxon>
        <taxon>Sciurinae</taxon>
        <taxon>Sciurini</taxon>
        <taxon>Sciurus</taxon>
    </lineage>
</organism>
<evidence type="ECO:0000313" key="9">
    <source>
        <dbReference type="Ensembl" id="ENSSVLP00005022492.1"/>
    </source>
</evidence>
<dbReference type="OrthoDB" id="438553at2759"/>
<keyword evidence="4 7" id="KW-0808">Transferase</keyword>
<dbReference type="InterPro" id="IPR003788">
    <property type="entry name" value="NDUFAF7"/>
</dbReference>
<evidence type="ECO:0000256" key="7">
    <source>
        <dbReference type="RuleBase" id="RU364114"/>
    </source>
</evidence>
<dbReference type="GO" id="GO:0005739">
    <property type="term" value="C:mitochondrion"/>
    <property type="evidence" value="ECO:0007669"/>
    <property type="project" value="UniProtKB-SubCell"/>
</dbReference>
<dbReference type="Gene3D" id="3.40.50.12710">
    <property type="match status" value="1"/>
</dbReference>
<dbReference type="GO" id="GO:0032981">
    <property type="term" value="P:mitochondrial respiratory chain complex I assembly"/>
    <property type="evidence" value="ECO:0007669"/>
    <property type="project" value="TreeGrafter"/>
</dbReference>
<evidence type="ECO:0000256" key="4">
    <source>
        <dbReference type="ARBA" id="ARBA00022679"/>
    </source>
</evidence>
<evidence type="ECO:0000256" key="5">
    <source>
        <dbReference type="ARBA" id="ARBA00023128"/>
    </source>
</evidence>
<protein>
    <recommendedName>
        <fullName evidence="7">Protein arginine methyltransferase NDUFAF7</fullName>
        <ecNumber evidence="7">2.1.1.320</ecNumber>
    </recommendedName>
</protein>
<evidence type="ECO:0000313" key="10">
    <source>
        <dbReference type="Proteomes" id="UP000694564"/>
    </source>
</evidence>
<evidence type="ECO:0000256" key="2">
    <source>
        <dbReference type="ARBA" id="ARBA00005891"/>
    </source>
</evidence>
<dbReference type="PANTHER" id="PTHR12049">
    <property type="entry name" value="PROTEIN ARGININE METHYLTRANSFERASE NDUFAF7, MITOCHONDRIAL"/>
    <property type="match status" value="1"/>
</dbReference>
<dbReference type="GO" id="GO:0032259">
    <property type="term" value="P:methylation"/>
    <property type="evidence" value="ECO:0007669"/>
    <property type="project" value="UniProtKB-KW"/>
</dbReference>
<dbReference type="PANTHER" id="PTHR12049:SF7">
    <property type="entry name" value="PROTEIN ARGININE METHYLTRANSFERASE NDUFAF7, MITOCHONDRIAL"/>
    <property type="match status" value="1"/>
</dbReference>
<keyword evidence="3 7" id="KW-0489">Methyltransferase</keyword>
<accession>A0A8D2DD33</accession>
<dbReference type="InterPro" id="IPR038375">
    <property type="entry name" value="NDUFAF7_sf"/>
</dbReference>
<feature type="compositionally biased region" description="Polar residues" evidence="8">
    <location>
        <begin position="321"/>
        <end position="331"/>
    </location>
</feature>
<reference evidence="9" key="2">
    <citation type="submission" date="2025-09" db="UniProtKB">
        <authorList>
            <consortium name="Ensembl"/>
        </authorList>
    </citation>
    <scope>IDENTIFICATION</scope>
</reference>
<gene>
    <name evidence="9" type="primary">NDUFAF7</name>
</gene>
<dbReference type="EC" id="2.1.1.320" evidence="7"/>
<keyword evidence="10" id="KW-1185">Reference proteome</keyword>
<dbReference type="GO" id="GO:0035243">
    <property type="term" value="F:protein-arginine omega-N symmetric methyltransferase activity"/>
    <property type="evidence" value="ECO:0007669"/>
    <property type="project" value="UniProtKB-EC"/>
</dbReference>
<name>A0A8D2DD33_SCIVU</name>
<evidence type="ECO:0000256" key="6">
    <source>
        <dbReference type="ARBA" id="ARBA00048612"/>
    </source>
</evidence>
<feature type="region of interest" description="Disordered" evidence="8">
    <location>
        <begin position="319"/>
        <end position="344"/>
    </location>
</feature>
<evidence type="ECO:0000256" key="3">
    <source>
        <dbReference type="ARBA" id="ARBA00022603"/>
    </source>
</evidence>
<comment type="catalytic activity">
    <reaction evidence="6 7">
        <text>L-arginyl-[protein] + 2 S-adenosyl-L-methionine = N(omega),N(omega)'-dimethyl-L-arginyl-[protein] + 2 S-adenosyl-L-homocysteine + 2 H(+)</text>
        <dbReference type="Rhea" id="RHEA:48108"/>
        <dbReference type="Rhea" id="RHEA-COMP:10532"/>
        <dbReference type="Rhea" id="RHEA-COMP:11992"/>
        <dbReference type="ChEBI" id="CHEBI:15378"/>
        <dbReference type="ChEBI" id="CHEBI:29965"/>
        <dbReference type="ChEBI" id="CHEBI:57856"/>
        <dbReference type="ChEBI" id="CHEBI:59789"/>
        <dbReference type="ChEBI" id="CHEBI:88221"/>
        <dbReference type="EC" id="2.1.1.320"/>
    </reaction>
</comment>
<dbReference type="SUPFAM" id="SSF53335">
    <property type="entry name" value="S-adenosyl-L-methionine-dependent methyltransferases"/>
    <property type="match status" value="1"/>
</dbReference>
<dbReference type="InterPro" id="IPR029063">
    <property type="entry name" value="SAM-dependent_MTases_sf"/>
</dbReference>
<comment type="subcellular location">
    <subcellularLocation>
        <location evidence="1 7">Mitochondrion</location>
    </subcellularLocation>
</comment>
<dbReference type="Proteomes" id="UP000694564">
    <property type="component" value="Chromosome 14"/>
</dbReference>
<comment type="function">
    <text evidence="7">Arginine methyltransferase involved in the assembly or stability of mitochondrial NADH:ubiquinone oxidoreductase complex (complex I).</text>
</comment>
<dbReference type="Pfam" id="PF02636">
    <property type="entry name" value="Methyltransf_28"/>
    <property type="match status" value="1"/>
</dbReference>
<evidence type="ECO:0000256" key="8">
    <source>
        <dbReference type="SAM" id="MobiDB-lite"/>
    </source>
</evidence>
<proteinExistence type="inferred from homology"/>
<sequence>MRVPVRSALRPLWNTTRPVIPCIWRGKYFSSGNVPAQNNRVTPMQRHLMYKIKSTGPITVAEYMKEVLTNPAKLIGIWFISEWIAAGKSAAFQLVELGPGRGTLTGDILRVFSQLGSVLKNCDISIHLVEKTPQGWREVFIDIDPQVSDKLRFVLAPCSTPAEAFIQQDETRDHIEVCPDAGVIIQELSQRIALTGGAALIADYGHDGTKTDTFRGFCGHKLHDVLTAPGTADLTADVDFSYLRKMAQEKVASLGPVEQKTFLKNMGIDVRLKVLLDKSDDPSVRQQLLQGYDMLMNPKKMGERFNFFALLPHQRLHGGNHQVNAQQTKPSASPVAGFDELTWR</sequence>
<evidence type="ECO:0000256" key="1">
    <source>
        <dbReference type="ARBA" id="ARBA00004173"/>
    </source>
</evidence>